<gene>
    <name evidence="2" type="ORF">JEQ12_003785</name>
</gene>
<evidence type="ECO:0000256" key="1">
    <source>
        <dbReference type="SAM" id="MobiDB-lite"/>
    </source>
</evidence>
<dbReference type="Proteomes" id="UP000664991">
    <property type="component" value="Unassembled WGS sequence"/>
</dbReference>
<reference evidence="2 3" key="1">
    <citation type="submission" date="2020-12" db="EMBL/GenBank/DDBJ databases">
        <title>De novo assembly of Tibetan sheep genome.</title>
        <authorList>
            <person name="Li X."/>
        </authorList>
    </citation>
    <scope>NUCLEOTIDE SEQUENCE [LARGE SCALE GENOMIC DNA]</scope>
    <source>
        <tissue evidence="2">Heart</tissue>
    </source>
</reference>
<name>A0A836CX70_SHEEP</name>
<feature type="region of interest" description="Disordered" evidence="1">
    <location>
        <begin position="47"/>
        <end position="96"/>
    </location>
</feature>
<comment type="caution">
    <text evidence="2">The sequence shown here is derived from an EMBL/GenBank/DDBJ whole genome shotgun (WGS) entry which is preliminary data.</text>
</comment>
<feature type="compositionally biased region" description="Gly residues" evidence="1">
    <location>
        <begin position="80"/>
        <end position="92"/>
    </location>
</feature>
<organism evidence="2 3">
    <name type="scientific">Ovis aries</name>
    <name type="common">Sheep</name>
    <dbReference type="NCBI Taxonomy" id="9940"/>
    <lineage>
        <taxon>Eukaryota</taxon>
        <taxon>Metazoa</taxon>
        <taxon>Chordata</taxon>
        <taxon>Craniata</taxon>
        <taxon>Vertebrata</taxon>
        <taxon>Euteleostomi</taxon>
        <taxon>Mammalia</taxon>
        <taxon>Eutheria</taxon>
        <taxon>Laurasiatheria</taxon>
        <taxon>Artiodactyla</taxon>
        <taxon>Ruminantia</taxon>
        <taxon>Pecora</taxon>
        <taxon>Bovidae</taxon>
        <taxon>Caprinae</taxon>
        <taxon>Ovis</taxon>
    </lineage>
</organism>
<evidence type="ECO:0000313" key="2">
    <source>
        <dbReference type="EMBL" id="KAG5202395.1"/>
    </source>
</evidence>
<proteinExistence type="predicted"/>
<feature type="region of interest" description="Disordered" evidence="1">
    <location>
        <begin position="183"/>
        <end position="217"/>
    </location>
</feature>
<dbReference type="AlphaFoldDB" id="A0A836CX70"/>
<accession>A0A836CX70</accession>
<dbReference type="EMBL" id="JAEMGP010000012">
    <property type="protein sequence ID" value="KAG5202395.1"/>
    <property type="molecule type" value="Genomic_DNA"/>
</dbReference>
<evidence type="ECO:0000313" key="3">
    <source>
        <dbReference type="Proteomes" id="UP000664991"/>
    </source>
</evidence>
<feature type="compositionally biased region" description="Low complexity" evidence="1">
    <location>
        <begin position="183"/>
        <end position="198"/>
    </location>
</feature>
<sequence length="273" mass="29001">MVPVRGAEGRVGLTLGTHEELQGEGNPQLPGALSFILVQLALCVPQGSKEQPSMNPAPPPGSRLQRDQRRNLVSKLTGSGWEGQGPRSGGEGFANRGVDCRQADWGSLFRYRRPGGELGSGASGDAEDRLAPRGFRDSDIRKATLLAVFVVSRALPARSQKREQKVAAASTRVAFRSDHSATFAGRSSARAAGPGLSGERSCSPCARAGGPGMRTVRGSPFQVARGEREAQNPRKLDDGIRERLLKGPGMKGETVGNRFRLPLSGARARARAQ</sequence>
<protein>
    <submittedName>
        <fullName evidence="2">Uncharacterized protein</fullName>
    </submittedName>
</protein>